<feature type="transmembrane region" description="Helical" evidence="5">
    <location>
        <begin position="14"/>
        <end position="33"/>
    </location>
</feature>
<dbReference type="PANTHER" id="PTHR11730">
    <property type="entry name" value="AMMONIUM TRANSPORTER"/>
    <property type="match status" value="1"/>
</dbReference>
<evidence type="ECO:0000256" key="5">
    <source>
        <dbReference type="SAM" id="Phobius"/>
    </source>
</evidence>
<reference evidence="7 11" key="1">
    <citation type="submission" date="2017-04" db="EMBL/GenBank/DDBJ databases">
        <title>Accumulation and expression of multiple antibiotic resistance genes in Arcobacter cryaerophilus that thrives in sewage.</title>
        <authorList>
            <person name="Millar J.A."/>
            <person name="Raghavan R."/>
        </authorList>
    </citation>
    <scope>NUCLEOTIDE SEQUENCE [LARGE SCALE GENOMIC DNA]</scope>
    <source>
        <strain evidence="7 11">AZT-1</strain>
    </source>
</reference>
<reference evidence="12 13" key="2">
    <citation type="submission" date="2017-09" db="EMBL/GenBank/DDBJ databases">
        <title>Reassesment of A. cryaerophilus.</title>
        <authorList>
            <person name="Perez-Cataluna A."/>
            <person name="Collado L."/>
            <person name="Salgado O."/>
            <person name="Lefinanco V."/>
            <person name="Figueras M.J."/>
        </authorList>
    </citation>
    <scope>NUCLEOTIDE SEQUENCE [LARGE SCALE GENOMIC DNA]</scope>
    <source>
        <strain evidence="9 12">LMG 10229</strain>
        <strain evidence="8 13">LMG 9861</strain>
    </source>
</reference>
<feature type="transmembrane region" description="Helical" evidence="5">
    <location>
        <begin position="191"/>
        <end position="208"/>
    </location>
</feature>
<dbReference type="RefSeq" id="WP_066154060.1">
    <property type="nucleotide sequence ID" value="NZ_CP026655.1"/>
</dbReference>
<dbReference type="Gene3D" id="1.10.3430.10">
    <property type="entry name" value="Ammonium transporter AmtB like domains"/>
    <property type="match status" value="1"/>
</dbReference>
<dbReference type="EMBL" id="NXGD01000003">
    <property type="protein sequence ID" value="PRN00993.1"/>
    <property type="molecule type" value="Genomic_DNA"/>
</dbReference>
<feature type="transmembrane region" description="Helical" evidence="5">
    <location>
        <begin position="149"/>
        <end position="170"/>
    </location>
</feature>
<feature type="transmembrane region" description="Helical" evidence="5">
    <location>
        <begin position="45"/>
        <end position="66"/>
    </location>
</feature>
<evidence type="ECO:0000313" key="9">
    <source>
        <dbReference type="EMBL" id="PRN00993.1"/>
    </source>
</evidence>
<gene>
    <name evidence="7" type="ORF">AS859_02860</name>
    <name evidence="9" type="ORF">CJ668_02955</name>
    <name evidence="8" type="ORF">CJ669_00815</name>
    <name evidence="10" type="ORF">NGX11_09415</name>
</gene>
<keyword evidence="3 5" id="KW-1133">Transmembrane helix</keyword>
<evidence type="ECO:0000256" key="2">
    <source>
        <dbReference type="ARBA" id="ARBA00022692"/>
    </source>
</evidence>
<dbReference type="Proteomes" id="UP001164100">
    <property type="component" value="Chromosome"/>
</dbReference>
<feature type="transmembrane region" description="Helical" evidence="5">
    <location>
        <begin position="256"/>
        <end position="274"/>
    </location>
</feature>
<dbReference type="Proteomes" id="UP000192599">
    <property type="component" value="Unassembled WGS sequence"/>
</dbReference>
<feature type="transmembrane region" description="Helical" evidence="5">
    <location>
        <begin position="342"/>
        <end position="363"/>
    </location>
</feature>
<dbReference type="GO" id="GO:0008519">
    <property type="term" value="F:ammonium channel activity"/>
    <property type="evidence" value="ECO:0007669"/>
    <property type="project" value="InterPro"/>
</dbReference>
<dbReference type="InterPro" id="IPR029020">
    <property type="entry name" value="Ammonium/urea_transptr"/>
</dbReference>
<dbReference type="Proteomes" id="UP000239065">
    <property type="component" value="Unassembled WGS sequence"/>
</dbReference>
<dbReference type="GO" id="GO:0016020">
    <property type="term" value="C:membrane"/>
    <property type="evidence" value="ECO:0007669"/>
    <property type="project" value="UniProtKB-SubCell"/>
</dbReference>
<comment type="subcellular location">
    <subcellularLocation>
        <location evidence="1">Membrane</location>
        <topology evidence="1">Multi-pass membrane protein</topology>
    </subcellularLocation>
</comment>
<feature type="transmembrane region" description="Helical" evidence="5">
    <location>
        <begin position="108"/>
        <end position="129"/>
    </location>
</feature>
<evidence type="ECO:0000259" key="6">
    <source>
        <dbReference type="Pfam" id="PF00909"/>
    </source>
</evidence>
<feature type="transmembrane region" description="Helical" evidence="5">
    <location>
        <begin position="312"/>
        <end position="330"/>
    </location>
</feature>
<feature type="transmembrane region" description="Helical" evidence="5">
    <location>
        <begin position="228"/>
        <end position="249"/>
    </location>
</feature>
<evidence type="ECO:0000256" key="4">
    <source>
        <dbReference type="ARBA" id="ARBA00023136"/>
    </source>
</evidence>
<dbReference type="Pfam" id="PF00909">
    <property type="entry name" value="Ammonium_transp"/>
    <property type="match status" value="1"/>
</dbReference>
<evidence type="ECO:0000313" key="7">
    <source>
        <dbReference type="EMBL" id="OQR41925.1"/>
    </source>
</evidence>
<name>A0A1V9VD03_9BACT</name>
<keyword evidence="2 5" id="KW-0812">Transmembrane</keyword>
<proteinExistence type="predicted"/>
<protein>
    <submittedName>
        <fullName evidence="7">Ammonium transporter</fullName>
    </submittedName>
</protein>
<dbReference type="Proteomes" id="UP000238811">
    <property type="component" value="Unassembled WGS sequence"/>
</dbReference>
<feature type="transmembrane region" description="Helical" evidence="5">
    <location>
        <begin position="78"/>
        <end position="96"/>
    </location>
</feature>
<evidence type="ECO:0000313" key="11">
    <source>
        <dbReference type="Proteomes" id="UP000192599"/>
    </source>
</evidence>
<dbReference type="PANTHER" id="PTHR11730:SF62">
    <property type="entry name" value="AMMONIUM TRANSPORTER SLL1017-RELATED"/>
    <property type="match status" value="1"/>
</dbReference>
<dbReference type="InterPro" id="IPR024041">
    <property type="entry name" value="NH4_transpt_AmtB-like_dom"/>
</dbReference>
<dbReference type="AlphaFoldDB" id="A0A1V9VD03"/>
<evidence type="ECO:0000256" key="1">
    <source>
        <dbReference type="ARBA" id="ARBA00004141"/>
    </source>
</evidence>
<dbReference type="EMBL" id="NXGJ01000001">
    <property type="protein sequence ID" value="PRM89069.1"/>
    <property type="molecule type" value="Genomic_DNA"/>
</dbReference>
<dbReference type="SUPFAM" id="SSF111352">
    <property type="entry name" value="Ammonium transporter"/>
    <property type="match status" value="1"/>
</dbReference>
<reference evidence="10" key="3">
    <citation type="journal article" date="2022" name="Front. Microbiol.">
        <title>Species classification and novel plasmid identifications in Arcobacter cryaerophilus and Arcobacter cryaerophilus-like organisms.</title>
        <authorList>
            <person name="Zhou G."/>
            <person name="Wang M."/>
            <person name="Wang H."/>
            <person name="Chen X."/>
            <person name="Gu Y."/>
            <person name="Shao Z."/>
            <person name="Zhang J."/>
            <person name="Zhang M."/>
        </authorList>
    </citation>
    <scope>NUCLEOTIDE SEQUENCE</scope>
    <source>
        <strain evidence="10">ICDCAC48</strain>
    </source>
</reference>
<organism evidence="7 11">
    <name type="scientific">Aliarcobacter cryaerophilus</name>
    <dbReference type="NCBI Taxonomy" id="28198"/>
    <lineage>
        <taxon>Bacteria</taxon>
        <taxon>Pseudomonadati</taxon>
        <taxon>Campylobacterota</taxon>
        <taxon>Epsilonproteobacteria</taxon>
        <taxon>Campylobacterales</taxon>
        <taxon>Arcobacteraceae</taxon>
        <taxon>Aliarcobacter</taxon>
    </lineage>
</organism>
<sequence>METMSDMSYIIDTLYVLFAMTLVVFMYPGFAMLEAGIVRTKNVTAVLTINILIFSIASLAFVLVGYSLAFGEGLNDENINYATVLFQMAFVGKAMNVMSGGISERARVIPIAIFTVIMSSVLYPLVVNLTWGSNFLKDTVLDISSMHDLAGSTIIHSTGGWALLAALLIVGARTGRYTKEGGVRVIPASNIPLVTLGALLLWIGWFGFNGGSVGSIASKEDAHLVSLVILNTNTAGFAGAIAVAIMMYIMYKKFDITMILNGGLGGLVSITAAADVVGVYSPILIGAIGGILVVLGVFMFDKLRIDDPVGALSVHLINGIWGTLAVGIFASNGDDITFLGQLKGVVFVGVLVFISSYVLLYILHKIIPVRAKRDQEMQGLDVEECGLEAYPEFKRAF</sequence>
<evidence type="ECO:0000313" key="12">
    <source>
        <dbReference type="Proteomes" id="UP000238811"/>
    </source>
</evidence>
<dbReference type="EMBL" id="CP099556">
    <property type="protein sequence ID" value="UYF43105.1"/>
    <property type="molecule type" value="Genomic_DNA"/>
</dbReference>
<evidence type="ECO:0000313" key="10">
    <source>
        <dbReference type="EMBL" id="UYF43105.1"/>
    </source>
</evidence>
<feature type="transmembrane region" description="Helical" evidence="5">
    <location>
        <begin position="280"/>
        <end position="300"/>
    </location>
</feature>
<evidence type="ECO:0000256" key="3">
    <source>
        <dbReference type="ARBA" id="ARBA00022989"/>
    </source>
</evidence>
<evidence type="ECO:0000313" key="13">
    <source>
        <dbReference type="Proteomes" id="UP000239065"/>
    </source>
</evidence>
<dbReference type="GO" id="GO:0097272">
    <property type="term" value="P:ammonium homeostasis"/>
    <property type="evidence" value="ECO:0007669"/>
    <property type="project" value="TreeGrafter"/>
</dbReference>
<evidence type="ECO:0000313" key="8">
    <source>
        <dbReference type="EMBL" id="PRM89069.1"/>
    </source>
</evidence>
<accession>A0A1V9VD03</accession>
<keyword evidence="4 5" id="KW-0472">Membrane</keyword>
<dbReference type="EMBL" id="LNTC01000020">
    <property type="protein sequence ID" value="OQR41925.1"/>
    <property type="molecule type" value="Genomic_DNA"/>
</dbReference>
<feature type="domain" description="Ammonium transporter AmtB-like" evidence="6">
    <location>
        <begin position="16"/>
        <end position="390"/>
    </location>
</feature>